<evidence type="ECO:0000313" key="1">
    <source>
        <dbReference type="EMBL" id="ONK68862.1"/>
    </source>
</evidence>
<organism evidence="1 2">
    <name type="scientific">Asparagus officinalis</name>
    <name type="common">Garden asparagus</name>
    <dbReference type="NCBI Taxonomy" id="4686"/>
    <lineage>
        <taxon>Eukaryota</taxon>
        <taxon>Viridiplantae</taxon>
        <taxon>Streptophyta</taxon>
        <taxon>Embryophyta</taxon>
        <taxon>Tracheophyta</taxon>
        <taxon>Spermatophyta</taxon>
        <taxon>Magnoliopsida</taxon>
        <taxon>Liliopsida</taxon>
        <taxon>Asparagales</taxon>
        <taxon>Asparagaceae</taxon>
        <taxon>Asparagoideae</taxon>
        <taxon>Asparagus</taxon>
    </lineage>
</organism>
<protein>
    <submittedName>
        <fullName evidence="1">Uncharacterized protein</fullName>
    </submittedName>
</protein>
<proteinExistence type="predicted"/>
<name>A0A5P1ES72_ASPOF</name>
<keyword evidence="2" id="KW-1185">Reference proteome</keyword>
<dbReference type="EMBL" id="CM007385">
    <property type="protein sequence ID" value="ONK68862.1"/>
    <property type="molecule type" value="Genomic_DNA"/>
</dbReference>
<reference evidence="2" key="1">
    <citation type="journal article" date="2017" name="Nat. Commun.">
        <title>The asparagus genome sheds light on the origin and evolution of a young Y chromosome.</title>
        <authorList>
            <person name="Harkess A."/>
            <person name="Zhou J."/>
            <person name="Xu C."/>
            <person name="Bowers J.E."/>
            <person name="Van der Hulst R."/>
            <person name="Ayyampalayam S."/>
            <person name="Mercati F."/>
            <person name="Riccardi P."/>
            <person name="McKain M.R."/>
            <person name="Kakrana A."/>
            <person name="Tang H."/>
            <person name="Ray J."/>
            <person name="Groenendijk J."/>
            <person name="Arikit S."/>
            <person name="Mathioni S.M."/>
            <person name="Nakano M."/>
            <person name="Shan H."/>
            <person name="Telgmann-Rauber A."/>
            <person name="Kanno A."/>
            <person name="Yue Z."/>
            <person name="Chen H."/>
            <person name="Li W."/>
            <person name="Chen Y."/>
            <person name="Xu X."/>
            <person name="Zhang Y."/>
            <person name="Luo S."/>
            <person name="Chen H."/>
            <person name="Gao J."/>
            <person name="Mao Z."/>
            <person name="Pires J.C."/>
            <person name="Luo M."/>
            <person name="Kudrna D."/>
            <person name="Wing R.A."/>
            <person name="Meyers B.C."/>
            <person name="Yi K."/>
            <person name="Kong H."/>
            <person name="Lavrijsen P."/>
            <person name="Sunseri F."/>
            <person name="Falavigna A."/>
            <person name="Ye Y."/>
            <person name="Leebens-Mack J.H."/>
            <person name="Chen G."/>
        </authorList>
    </citation>
    <scope>NUCLEOTIDE SEQUENCE [LARGE SCALE GENOMIC DNA]</scope>
    <source>
        <strain evidence="2">cv. DH0086</strain>
    </source>
</reference>
<accession>A0A5P1ES72</accession>
<dbReference type="AlphaFoldDB" id="A0A5P1ES72"/>
<dbReference type="Proteomes" id="UP000243459">
    <property type="component" value="Chromosome 5"/>
</dbReference>
<sequence>MRRDMKERTDIQTLKPDLRRICSRDQTSEQFKPIPIMNSEGDELLTIGRGSGVSSFRELLDMADGKVLNDLKATGNESILSATHKSLIDWSASIRIDKSPPVTNGPYLHGSSPCTDTSNSLFHSSEHDFLSLFGAPSSYGYQNFSSSSLITKLSVVFITKLSV</sequence>
<evidence type="ECO:0000313" key="2">
    <source>
        <dbReference type="Proteomes" id="UP000243459"/>
    </source>
</evidence>
<gene>
    <name evidence="1" type="ORF">A4U43_C05F16820</name>
</gene>
<dbReference type="Gramene" id="ONK68862">
    <property type="protein sequence ID" value="ONK68862"/>
    <property type="gene ID" value="A4U43_C05F16820"/>
</dbReference>